<sequence>MKVAKSIQKPGQTKEQTKLVAQGIEKGIAEYKKQQKAKARDRDKQRKQELKAKAAAAADTVVDEPSSKANNALLPWLLLGLSWSGFAGYYFLA</sequence>
<keyword evidence="1" id="KW-0812">Transmembrane</keyword>
<comment type="caution">
    <text evidence="2">The sequence shown here is derived from an EMBL/GenBank/DDBJ whole genome shotgun (WGS) entry which is preliminary data.</text>
</comment>
<evidence type="ECO:0008006" key="4">
    <source>
        <dbReference type="Google" id="ProtNLM"/>
    </source>
</evidence>
<dbReference type="InterPro" id="IPR021339">
    <property type="entry name" value="DUF2956"/>
</dbReference>
<feature type="transmembrane region" description="Helical" evidence="1">
    <location>
        <begin position="73"/>
        <end position="92"/>
    </location>
</feature>
<protein>
    <recommendedName>
        <fullName evidence="4">DUF2956 domain-containing protein</fullName>
    </recommendedName>
</protein>
<evidence type="ECO:0000256" key="1">
    <source>
        <dbReference type="SAM" id="Phobius"/>
    </source>
</evidence>
<evidence type="ECO:0000313" key="2">
    <source>
        <dbReference type="EMBL" id="CAH0991714.1"/>
    </source>
</evidence>
<keyword evidence="1" id="KW-0472">Membrane</keyword>
<gene>
    <name evidence="2" type="ORF">SIN8267_01828</name>
</gene>
<dbReference type="EMBL" id="CAKLPX010000002">
    <property type="protein sequence ID" value="CAH0991714.1"/>
    <property type="molecule type" value="Genomic_DNA"/>
</dbReference>
<keyword evidence="1" id="KW-1133">Transmembrane helix</keyword>
<evidence type="ECO:0000313" key="3">
    <source>
        <dbReference type="Proteomes" id="UP000838100"/>
    </source>
</evidence>
<proteinExistence type="predicted"/>
<reference evidence="2" key="1">
    <citation type="submission" date="2021-12" db="EMBL/GenBank/DDBJ databases">
        <authorList>
            <person name="Rodrigo-Torres L."/>
            <person name="Arahal R. D."/>
            <person name="Lucena T."/>
        </authorList>
    </citation>
    <scope>NUCLEOTIDE SEQUENCE</scope>
    <source>
        <strain evidence="2">CECT 8267</strain>
    </source>
</reference>
<dbReference type="Pfam" id="PF11169">
    <property type="entry name" value="DUF2956"/>
    <property type="match status" value="1"/>
</dbReference>
<accession>A0ABM9AET9</accession>
<name>A0ABM9AET9_9GAMM</name>
<organism evidence="2 3">
    <name type="scientific">Sinobacterium norvegicum</name>
    <dbReference type="NCBI Taxonomy" id="1641715"/>
    <lineage>
        <taxon>Bacteria</taxon>
        <taxon>Pseudomonadati</taxon>
        <taxon>Pseudomonadota</taxon>
        <taxon>Gammaproteobacteria</taxon>
        <taxon>Cellvibrionales</taxon>
        <taxon>Spongiibacteraceae</taxon>
        <taxon>Sinobacterium</taxon>
    </lineage>
</organism>
<dbReference type="Proteomes" id="UP000838100">
    <property type="component" value="Unassembled WGS sequence"/>
</dbReference>
<keyword evidence="3" id="KW-1185">Reference proteome</keyword>